<evidence type="ECO:0000313" key="1">
    <source>
        <dbReference type="EMBL" id="GIG17593.1"/>
    </source>
</evidence>
<dbReference type="EMBL" id="BONJ01000033">
    <property type="protein sequence ID" value="GIG17593.1"/>
    <property type="molecule type" value="Genomic_DNA"/>
</dbReference>
<comment type="caution">
    <text evidence="1">The sequence shown here is derived from an EMBL/GenBank/DDBJ whole genome shotgun (WGS) entry which is preliminary data.</text>
</comment>
<keyword evidence="2" id="KW-1185">Reference proteome</keyword>
<protein>
    <submittedName>
        <fullName evidence="1">Uncharacterized protein</fullName>
    </submittedName>
</protein>
<reference evidence="1" key="1">
    <citation type="submission" date="2021-01" db="EMBL/GenBank/DDBJ databases">
        <title>Whole genome shotgun sequence of Catellatospora methionotrophica NBRC 14553.</title>
        <authorList>
            <person name="Komaki H."/>
            <person name="Tamura T."/>
        </authorList>
    </citation>
    <scope>NUCLEOTIDE SEQUENCE</scope>
    <source>
        <strain evidence="1">NBRC 14553</strain>
    </source>
</reference>
<name>A0A8J3LFY2_9ACTN</name>
<evidence type="ECO:0000313" key="2">
    <source>
        <dbReference type="Proteomes" id="UP000660339"/>
    </source>
</evidence>
<proteinExistence type="predicted"/>
<dbReference type="Proteomes" id="UP000660339">
    <property type="component" value="Unassembled WGS sequence"/>
</dbReference>
<dbReference type="AlphaFoldDB" id="A0A8J3LFY2"/>
<sequence length="186" mass="20156">MLGRDQMSVFRNLVRSPAGEDLDRMSYELQAVIGPEEVLRAVAAEQPGAVVVPLRQGFALIPMTDELFDAATDGSRGDGLRFWKLPGGFEQVLADWSTAGPLGYVEAGYTGGVGTQRAALWSGGELAIGPMFVDVNEPFPAIGSPISQVLAHLGATRRRRDADEFVSVGLDRCRETDAWLEFDSQR</sequence>
<gene>
    <name evidence="1" type="ORF">Cme02nite_59250</name>
</gene>
<organism evidence="1 2">
    <name type="scientific">Catellatospora methionotrophica</name>
    <dbReference type="NCBI Taxonomy" id="121620"/>
    <lineage>
        <taxon>Bacteria</taxon>
        <taxon>Bacillati</taxon>
        <taxon>Actinomycetota</taxon>
        <taxon>Actinomycetes</taxon>
        <taxon>Micromonosporales</taxon>
        <taxon>Micromonosporaceae</taxon>
        <taxon>Catellatospora</taxon>
    </lineage>
</organism>
<accession>A0A8J3LFY2</accession>